<reference evidence="3" key="1">
    <citation type="journal article" date="2019" name="Int. J. Syst. Evol. Microbiol.">
        <title>The Global Catalogue of Microorganisms (GCM) 10K type strain sequencing project: providing services to taxonomists for standard genome sequencing and annotation.</title>
        <authorList>
            <consortium name="The Broad Institute Genomics Platform"/>
            <consortium name="The Broad Institute Genome Sequencing Center for Infectious Disease"/>
            <person name="Wu L."/>
            <person name="Ma J."/>
        </authorList>
    </citation>
    <scope>NUCLEOTIDE SEQUENCE [LARGE SCALE GENOMIC DNA]</scope>
    <source>
        <strain evidence="3">NBRC 108730</strain>
    </source>
</reference>
<keyword evidence="3" id="KW-1185">Reference proteome</keyword>
<dbReference type="SUPFAM" id="SSF55729">
    <property type="entry name" value="Acyl-CoA N-acyltransferases (Nat)"/>
    <property type="match status" value="1"/>
</dbReference>
<organism evidence="2 3">
    <name type="scientific">Angustibacter aerolatus</name>
    <dbReference type="NCBI Taxonomy" id="1162965"/>
    <lineage>
        <taxon>Bacteria</taxon>
        <taxon>Bacillati</taxon>
        <taxon>Actinomycetota</taxon>
        <taxon>Actinomycetes</taxon>
        <taxon>Kineosporiales</taxon>
        <taxon>Kineosporiaceae</taxon>
    </lineage>
</organism>
<proteinExistence type="predicted"/>
<dbReference type="PANTHER" id="PTHR43441">
    <property type="entry name" value="RIBOSOMAL-PROTEIN-SERINE ACETYLTRANSFERASE"/>
    <property type="match status" value="1"/>
</dbReference>
<dbReference type="InterPro" id="IPR016181">
    <property type="entry name" value="Acyl_CoA_acyltransferase"/>
</dbReference>
<dbReference type="Pfam" id="PF13302">
    <property type="entry name" value="Acetyltransf_3"/>
    <property type="match status" value="1"/>
</dbReference>
<accession>A0ABQ6JHI3</accession>
<evidence type="ECO:0000259" key="1">
    <source>
        <dbReference type="PROSITE" id="PS51186"/>
    </source>
</evidence>
<gene>
    <name evidence="2" type="ORF">GCM10025868_29080</name>
</gene>
<dbReference type="InterPro" id="IPR051908">
    <property type="entry name" value="Ribosomal_N-acetyltransferase"/>
</dbReference>
<sequence>MDRCLKIEHARFHGGLHLAGFDTGVIAAPPRRLTCSPTTGRRTGCASRPSGCGCACRTTASLAALASLAAEGVHEPGERPFLTPWTEGGPDERAREVLRGHWADLAGWRPDRWALGLGVFTPDGEPLGQVTLRGDDFGVVREVRTSSWLGLRHHRRGYGTEARTAVLALAFDHLGARSALSEVFPDNHASQGVSRRLGYEPDGVAWDARDGEALRSDRLRLTRERWLADEHPDVRVARLDACRDWFIG</sequence>
<evidence type="ECO:0000313" key="3">
    <source>
        <dbReference type="Proteomes" id="UP001157017"/>
    </source>
</evidence>
<dbReference type="PANTHER" id="PTHR43441:SF11">
    <property type="entry name" value="RIBOSOMAL-PROTEIN-SERINE ACETYLTRANSFERASE"/>
    <property type="match status" value="1"/>
</dbReference>
<dbReference type="Proteomes" id="UP001157017">
    <property type="component" value="Unassembled WGS sequence"/>
</dbReference>
<dbReference type="InterPro" id="IPR000182">
    <property type="entry name" value="GNAT_dom"/>
</dbReference>
<evidence type="ECO:0000313" key="2">
    <source>
        <dbReference type="EMBL" id="GMA87658.1"/>
    </source>
</evidence>
<comment type="caution">
    <text evidence="2">The sequence shown here is derived from an EMBL/GenBank/DDBJ whole genome shotgun (WGS) entry which is preliminary data.</text>
</comment>
<name>A0ABQ6JHI3_9ACTN</name>
<dbReference type="Gene3D" id="3.40.630.30">
    <property type="match status" value="1"/>
</dbReference>
<protein>
    <recommendedName>
        <fullName evidence="1">N-acetyltransferase domain-containing protein</fullName>
    </recommendedName>
</protein>
<feature type="domain" description="N-acetyltransferase" evidence="1">
    <location>
        <begin position="76"/>
        <end position="224"/>
    </location>
</feature>
<dbReference type="EMBL" id="BSUZ01000001">
    <property type="protein sequence ID" value="GMA87658.1"/>
    <property type="molecule type" value="Genomic_DNA"/>
</dbReference>
<dbReference type="PROSITE" id="PS51186">
    <property type="entry name" value="GNAT"/>
    <property type="match status" value="1"/>
</dbReference>